<feature type="region of interest" description="Disordered" evidence="1">
    <location>
        <begin position="1"/>
        <end position="67"/>
    </location>
</feature>
<accession>A0A4R4MY11</accession>
<comment type="caution">
    <text evidence="2">The sequence shown here is derived from an EMBL/GenBank/DDBJ whole genome shotgun (WGS) entry which is preliminary data.</text>
</comment>
<evidence type="ECO:0000313" key="3">
    <source>
        <dbReference type="Proteomes" id="UP000295431"/>
    </source>
</evidence>
<dbReference type="AlphaFoldDB" id="A0A4R4MY11"/>
<evidence type="ECO:0000313" key="2">
    <source>
        <dbReference type="EMBL" id="TDC01168.1"/>
    </source>
</evidence>
<proteinExistence type="predicted"/>
<name>A0A4R4MY11_9ACTN</name>
<sequence>TRPLHPAAPPPHRTIPHRTHRHRAHRHPPVRHRTIPRPRLREATHSRTRTSLLHVPAPGRPGTGSRS</sequence>
<dbReference type="EMBL" id="SMJW01000500">
    <property type="protein sequence ID" value="TDC01168.1"/>
    <property type="molecule type" value="Genomic_DNA"/>
</dbReference>
<organism evidence="2 3">
    <name type="scientific">Actinomadura bangladeshensis</name>
    <dbReference type="NCBI Taxonomy" id="453573"/>
    <lineage>
        <taxon>Bacteria</taxon>
        <taxon>Bacillati</taxon>
        <taxon>Actinomycetota</taxon>
        <taxon>Actinomycetes</taxon>
        <taxon>Streptosporangiales</taxon>
        <taxon>Thermomonosporaceae</taxon>
        <taxon>Actinomadura</taxon>
    </lineage>
</organism>
<keyword evidence="3" id="KW-1185">Reference proteome</keyword>
<protein>
    <submittedName>
        <fullName evidence="2">Uncharacterized protein</fullName>
    </submittedName>
</protein>
<feature type="compositionally biased region" description="Pro residues" evidence="1">
    <location>
        <begin position="1"/>
        <end position="13"/>
    </location>
</feature>
<reference evidence="2 3" key="1">
    <citation type="submission" date="2019-03" db="EMBL/GenBank/DDBJ databases">
        <title>Draft genome sequences of novel Actinobacteria.</title>
        <authorList>
            <person name="Sahin N."/>
            <person name="Ay H."/>
            <person name="Saygin H."/>
        </authorList>
    </citation>
    <scope>NUCLEOTIDE SEQUENCE [LARGE SCALE GENOMIC DNA]</scope>
    <source>
        <strain evidence="2 3">DSM 45347</strain>
    </source>
</reference>
<evidence type="ECO:0000256" key="1">
    <source>
        <dbReference type="SAM" id="MobiDB-lite"/>
    </source>
</evidence>
<gene>
    <name evidence="2" type="ORF">E1284_40345</name>
</gene>
<feature type="compositionally biased region" description="Basic residues" evidence="1">
    <location>
        <begin position="14"/>
        <end position="38"/>
    </location>
</feature>
<dbReference type="Proteomes" id="UP000295431">
    <property type="component" value="Unassembled WGS sequence"/>
</dbReference>
<feature type="non-terminal residue" evidence="2">
    <location>
        <position position="1"/>
    </location>
</feature>